<evidence type="ECO:0000313" key="3">
    <source>
        <dbReference type="Proteomes" id="UP000536275"/>
    </source>
</evidence>
<keyword evidence="1" id="KW-0175">Coiled coil</keyword>
<protein>
    <submittedName>
        <fullName evidence="2">Ubiquinone biosynthesis protein COQ7 family protein</fullName>
    </submittedName>
</protein>
<comment type="caution">
    <text evidence="2">The sequence shown here is derived from an EMBL/GenBank/DDBJ whole genome shotgun (WGS) entry which is preliminary data.</text>
</comment>
<keyword evidence="2" id="KW-0830">Ubiquinone</keyword>
<dbReference type="GO" id="GO:0008682">
    <property type="term" value="F:3-demethoxyubiquinol 3-hydroxylase activity"/>
    <property type="evidence" value="ECO:0007669"/>
    <property type="project" value="TreeGrafter"/>
</dbReference>
<accession>A0A8H6BTZ3</accession>
<dbReference type="AlphaFoldDB" id="A0A8H6BTZ3"/>
<gene>
    <name evidence="2" type="ORF">FOB64_006794</name>
</gene>
<dbReference type="PANTHER" id="PTHR11237">
    <property type="entry name" value="COENZYME Q10 BIOSYNTHESIS PROTEIN 7"/>
    <property type="match status" value="1"/>
</dbReference>
<dbReference type="PANTHER" id="PTHR11237:SF4">
    <property type="entry name" value="5-DEMETHOXYUBIQUINONE HYDROXYLASE, MITOCHONDRIAL"/>
    <property type="match status" value="1"/>
</dbReference>
<dbReference type="InterPro" id="IPR011566">
    <property type="entry name" value="Ubq_synth_Coq7"/>
</dbReference>
<dbReference type="GO" id="GO:0005743">
    <property type="term" value="C:mitochondrial inner membrane"/>
    <property type="evidence" value="ECO:0007669"/>
    <property type="project" value="TreeGrafter"/>
</dbReference>
<dbReference type="EMBL" id="JABWAD010000068">
    <property type="protein sequence ID" value="KAF6060602.1"/>
    <property type="molecule type" value="Genomic_DNA"/>
</dbReference>
<dbReference type="Proteomes" id="UP000536275">
    <property type="component" value="Unassembled WGS sequence"/>
</dbReference>
<dbReference type="GO" id="GO:0006744">
    <property type="term" value="P:ubiquinone biosynthetic process"/>
    <property type="evidence" value="ECO:0007669"/>
    <property type="project" value="InterPro"/>
</dbReference>
<sequence length="90" mass="10250">MYSCCGNCDGGHYNQQLRVLSNQYDAVEKTAQTSEELTELKNQISEFRDDELEHLNTALDHDAEKAVPYMLITEGIKLICRGAIWTAERI</sequence>
<evidence type="ECO:0000256" key="1">
    <source>
        <dbReference type="SAM" id="Coils"/>
    </source>
</evidence>
<feature type="coiled-coil region" evidence="1">
    <location>
        <begin position="17"/>
        <end position="50"/>
    </location>
</feature>
<reference evidence="2 3" key="1">
    <citation type="submission" date="2020-03" db="EMBL/GenBank/DDBJ databases">
        <title>FDA dAtabase for Regulatory Grade micrObial Sequences (FDA-ARGOS): Supporting development and validation of Infectious Disease Dx tests.</title>
        <authorList>
            <person name="Campos J."/>
            <person name="Goldberg B."/>
            <person name="Tallon L."/>
            <person name="Sadzewicz L."/>
            <person name="Vavikolanu K."/>
            <person name="Mehta A."/>
            <person name="Aluvathingal J."/>
            <person name="Nadendla S."/>
            <person name="Nandy P."/>
            <person name="Geyer C."/>
            <person name="Yan Y."/>
            <person name="Sichtig H."/>
        </authorList>
    </citation>
    <scope>NUCLEOTIDE SEQUENCE [LARGE SCALE GENOMIC DNA]</scope>
    <source>
        <strain evidence="2 3">FDAARGOS_656</strain>
    </source>
</reference>
<evidence type="ECO:0000313" key="2">
    <source>
        <dbReference type="EMBL" id="KAF6060602.1"/>
    </source>
</evidence>
<dbReference type="Pfam" id="PF03232">
    <property type="entry name" value="COQ7"/>
    <property type="match status" value="1"/>
</dbReference>
<name>A0A8H6BTZ3_CANAX</name>
<organism evidence="2 3">
    <name type="scientific">Candida albicans</name>
    <name type="common">Yeast</name>
    <dbReference type="NCBI Taxonomy" id="5476"/>
    <lineage>
        <taxon>Eukaryota</taxon>
        <taxon>Fungi</taxon>
        <taxon>Dikarya</taxon>
        <taxon>Ascomycota</taxon>
        <taxon>Saccharomycotina</taxon>
        <taxon>Pichiomycetes</taxon>
        <taxon>Debaryomycetaceae</taxon>
        <taxon>Candida/Lodderomyces clade</taxon>
        <taxon>Candida</taxon>
    </lineage>
</organism>
<proteinExistence type="predicted"/>